<protein>
    <submittedName>
        <fullName evidence="2">Uncharacterized protein</fullName>
    </submittedName>
</protein>
<accession>A0A9P4QET7</accession>
<dbReference type="EMBL" id="MU003769">
    <property type="protein sequence ID" value="KAF2724925.1"/>
    <property type="molecule type" value="Genomic_DNA"/>
</dbReference>
<evidence type="ECO:0000256" key="1">
    <source>
        <dbReference type="SAM" id="MobiDB-lite"/>
    </source>
</evidence>
<comment type="caution">
    <text evidence="2">The sequence shown here is derived from an EMBL/GenBank/DDBJ whole genome shotgun (WGS) entry which is preliminary data.</text>
</comment>
<sequence length="200" mass="21775">MAKKKGASANNANNDNGDILSGETSAEANKQTFSFECVAVIIAALTQKGGRANSKVFEVMNKVEGLKTLSGYEHQFRAVKQRAQEIAAKYDVIATQPPPKPTTPIAIPGAITKEENDSVPFKKGTTRGKRRKCPLHPRLYRNFAALTYGYLAHGKRTLDEFSPPPPKKAKSSSSSDDGPDYSAAPRDVDSFENLFNIDDI</sequence>
<keyword evidence="3" id="KW-1185">Reference proteome</keyword>
<feature type="compositionally biased region" description="Low complexity" evidence="1">
    <location>
        <begin position="7"/>
        <end position="18"/>
    </location>
</feature>
<reference evidence="2" key="1">
    <citation type="journal article" date="2020" name="Stud. Mycol.">
        <title>101 Dothideomycetes genomes: a test case for predicting lifestyles and emergence of pathogens.</title>
        <authorList>
            <person name="Haridas S."/>
            <person name="Albert R."/>
            <person name="Binder M."/>
            <person name="Bloem J."/>
            <person name="Labutti K."/>
            <person name="Salamov A."/>
            <person name="Andreopoulos B."/>
            <person name="Baker S."/>
            <person name="Barry K."/>
            <person name="Bills G."/>
            <person name="Bluhm B."/>
            <person name="Cannon C."/>
            <person name="Castanera R."/>
            <person name="Culley D."/>
            <person name="Daum C."/>
            <person name="Ezra D."/>
            <person name="Gonzalez J."/>
            <person name="Henrissat B."/>
            <person name="Kuo A."/>
            <person name="Liang C."/>
            <person name="Lipzen A."/>
            <person name="Lutzoni F."/>
            <person name="Magnuson J."/>
            <person name="Mondo S."/>
            <person name="Nolan M."/>
            <person name="Ohm R."/>
            <person name="Pangilinan J."/>
            <person name="Park H.-J."/>
            <person name="Ramirez L."/>
            <person name="Alfaro M."/>
            <person name="Sun H."/>
            <person name="Tritt A."/>
            <person name="Yoshinaga Y."/>
            <person name="Zwiers L.-H."/>
            <person name="Turgeon B."/>
            <person name="Goodwin S."/>
            <person name="Spatafora J."/>
            <person name="Crous P."/>
            <person name="Grigoriev I."/>
        </authorList>
    </citation>
    <scope>NUCLEOTIDE SEQUENCE</scope>
    <source>
        <strain evidence="2">CBS 116435</strain>
    </source>
</reference>
<dbReference type="OrthoDB" id="3938057at2759"/>
<gene>
    <name evidence="2" type="ORF">K431DRAFT_281398</name>
</gene>
<feature type="region of interest" description="Disordered" evidence="1">
    <location>
        <begin position="156"/>
        <end position="188"/>
    </location>
</feature>
<dbReference type="AlphaFoldDB" id="A0A9P4QET7"/>
<feature type="region of interest" description="Disordered" evidence="1">
    <location>
        <begin position="1"/>
        <end position="23"/>
    </location>
</feature>
<organism evidence="2 3">
    <name type="scientific">Polychaeton citri CBS 116435</name>
    <dbReference type="NCBI Taxonomy" id="1314669"/>
    <lineage>
        <taxon>Eukaryota</taxon>
        <taxon>Fungi</taxon>
        <taxon>Dikarya</taxon>
        <taxon>Ascomycota</taxon>
        <taxon>Pezizomycotina</taxon>
        <taxon>Dothideomycetes</taxon>
        <taxon>Dothideomycetidae</taxon>
        <taxon>Capnodiales</taxon>
        <taxon>Capnodiaceae</taxon>
        <taxon>Polychaeton</taxon>
    </lineage>
</organism>
<proteinExistence type="predicted"/>
<evidence type="ECO:0000313" key="2">
    <source>
        <dbReference type="EMBL" id="KAF2724925.1"/>
    </source>
</evidence>
<feature type="compositionally biased region" description="Low complexity" evidence="1">
    <location>
        <begin position="171"/>
        <end position="185"/>
    </location>
</feature>
<name>A0A9P4QET7_9PEZI</name>
<evidence type="ECO:0000313" key="3">
    <source>
        <dbReference type="Proteomes" id="UP000799441"/>
    </source>
</evidence>
<dbReference type="Proteomes" id="UP000799441">
    <property type="component" value="Unassembled WGS sequence"/>
</dbReference>